<dbReference type="OrthoDB" id="202825at2759"/>
<proteinExistence type="inferred from homology"/>
<evidence type="ECO:0000259" key="10">
    <source>
        <dbReference type="Pfam" id="PF22379"/>
    </source>
</evidence>
<comment type="similarity">
    <text evidence="2">Belongs to the MCM10 family.</text>
</comment>
<feature type="compositionally biased region" description="Polar residues" evidence="8">
    <location>
        <begin position="333"/>
        <end position="343"/>
    </location>
</feature>
<comment type="subcellular location">
    <subcellularLocation>
        <location evidence="1">Nucleus</location>
    </subcellularLocation>
</comment>
<dbReference type="PANTHER" id="PTHR13454">
    <property type="entry name" value="PROTEIN MCM10 HOMOLOG"/>
    <property type="match status" value="1"/>
</dbReference>
<keyword evidence="4" id="KW-0479">Metal-binding</keyword>
<feature type="compositionally biased region" description="Polar residues" evidence="8">
    <location>
        <begin position="182"/>
        <end position="201"/>
    </location>
</feature>
<dbReference type="Pfam" id="PF09329">
    <property type="entry name" value="zf-primase"/>
    <property type="match status" value="1"/>
</dbReference>
<feature type="compositionally biased region" description="Low complexity" evidence="8">
    <location>
        <begin position="130"/>
        <end position="139"/>
    </location>
</feature>
<dbReference type="GO" id="GO:0006270">
    <property type="term" value="P:DNA replication initiation"/>
    <property type="evidence" value="ECO:0007669"/>
    <property type="project" value="InterPro"/>
</dbReference>
<dbReference type="InterPro" id="IPR055065">
    <property type="entry name" value="OB_MCM10"/>
</dbReference>
<dbReference type="Pfam" id="PF22379">
    <property type="entry name" value="OB_MCM10"/>
    <property type="match status" value="1"/>
</dbReference>
<dbReference type="GO" id="GO:0008270">
    <property type="term" value="F:zinc ion binding"/>
    <property type="evidence" value="ECO:0007669"/>
    <property type="project" value="UniProtKB-KW"/>
</dbReference>
<dbReference type="InterPro" id="IPR040184">
    <property type="entry name" value="Mcm10"/>
</dbReference>
<keyword evidence="5" id="KW-0863">Zinc-finger</keyword>
<evidence type="ECO:0000256" key="1">
    <source>
        <dbReference type="ARBA" id="ARBA00004123"/>
    </source>
</evidence>
<evidence type="ECO:0000256" key="6">
    <source>
        <dbReference type="ARBA" id="ARBA00022833"/>
    </source>
</evidence>
<feature type="compositionally biased region" description="Basic and acidic residues" evidence="8">
    <location>
        <begin position="28"/>
        <end position="37"/>
    </location>
</feature>
<comment type="caution">
    <text evidence="11">The sequence shown here is derived from an EMBL/GenBank/DDBJ whole genome shotgun (WGS) entry which is preliminary data.</text>
</comment>
<dbReference type="Gene3D" id="2.40.50.140">
    <property type="entry name" value="Nucleic acid-binding proteins"/>
    <property type="match status" value="1"/>
</dbReference>
<feature type="compositionally biased region" description="Low complexity" evidence="8">
    <location>
        <begin position="312"/>
        <end position="332"/>
    </location>
</feature>
<feature type="domain" description="MCM10 OB-fold" evidence="10">
    <location>
        <begin position="379"/>
        <end position="519"/>
    </location>
</feature>
<dbReference type="FunFam" id="2.40.50.140:FF:000174">
    <property type="entry name" value="DNA replication licensing factor mcm10"/>
    <property type="match status" value="1"/>
</dbReference>
<feature type="compositionally biased region" description="Low complexity" evidence="8">
    <location>
        <begin position="281"/>
        <end position="294"/>
    </location>
</feature>
<sequence length="826" mass="90471">MSRVPTSEPQWPPKSPHQALLSSPSGRRKYESRRQRDSTSPSPLKRTASTSNFKGRALHLPSDGEEEEDDDDEETLQLQLQAIEAKLKLKRLQHAKAKQGASSDGDNDSIRAHSRASTATSNREARPGASISNSRSSSSVQVPLSPARNQRPQPDPPSPARVLLGIDKGLRAQDVSLKRASSFRSQRTSASVAGSGLSRSKSVLRAGGSANTGTLRSEAPRGKSFSERIAESRLNERERMEKEKRISKARSRSFRLQTNDSSDQHNGFQDVSKIRQGGTQSASGSGESPFSSRPSGRHTMQQKSIPTLGIDSLSSSMITSSSNHTTTSITHSQRSASSHSTISKPKARKLATPSTDFEDDPFLNLDENKAGKTSEMDSFSGLHLSKRHIPHLTLTRTLEGKELYPIPRLLATVKKPDYDAPDVESDYVVFGVIASKSDPRECKGGPKVVMTGDAEEADARPKFMVMRLTDFKWELDLFLFDTGFERFWKLAVGTVVAILNPDILPPRNRDTGAFSLKIGSSDDTVLEIGMSRDLGFCKSIKKDGHQCKAWIDKRKTEFCEFHINLQIEKTKSGRMEVNSMTGFGRGREGGGSMFARSGARGTGALGRGGKRASPPRTGQYHDKFLHETVYIAPSAYRNAFNLIDEDEADSGAFERGYSREELHRKRLAEREKEKDLAKKLGAIGSKMGAEYMRTRTEESSKIAAVGAAQVETLFAPTEPLDAAALGLLDKKASDVKLGAVKRKCSQANINHQPVGWSGAFKRDLLSPSKKFIPSQDAGSEEAAREPSPKKRARFMLADKGIRKPGRESLGVSGVVMDDDDDDLDIV</sequence>
<dbReference type="GO" id="GO:0003697">
    <property type="term" value="F:single-stranded DNA binding"/>
    <property type="evidence" value="ECO:0007669"/>
    <property type="project" value="InterPro"/>
</dbReference>
<evidence type="ECO:0008006" key="13">
    <source>
        <dbReference type="Google" id="ProtNLM"/>
    </source>
</evidence>
<evidence type="ECO:0000256" key="4">
    <source>
        <dbReference type="ARBA" id="ARBA00022723"/>
    </source>
</evidence>
<evidence type="ECO:0000256" key="2">
    <source>
        <dbReference type="ARBA" id="ARBA00009679"/>
    </source>
</evidence>
<evidence type="ECO:0000313" key="12">
    <source>
        <dbReference type="Proteomes" id="UP000799429"/>
    </source>
</evidence>
<evidence type="ECO:0000259" key="9">
    <source>
        <dbReference type="Pfam" id="PF09329"/>
    </source>
</evidence>
<feature type="compositionally biased region" description="Acidic residues" evidence="8">
    <location>
        <begin position="63"/>
        <end position="75"/>
    </location>
</feature>
<feature type="compositionally biased region" description="Polar residues" evidence="8">
    <location>
        <begin position="254"/>
        <end position="269"/>
    </location>
</feature>
<keyword evidence="7" id="KW-0539">Nucleus</keyword>
<feature type="region of interest" description="Disordered" evidence="8">
    <location>
        <begin position="91"/>
        <end position="364"/>
    </location>
</feature>
<keyword evidence="6" id="KW-0862">Zinc</keyword>
<dbReference type="Proteomes" id="UP000799429">
    <property type="component" value="Unassembled WGS sequence"/>
</dbReference>
<evidence type="ECO:0000256" key="8">
    <source>
        <dbReference type="SAM" id="MobiDB-lite"/>
    </source>
</evidence>
<evidence type="ECO:0000256" key="5">
    <source>
        <dbReference type="ARBA" id="ARBA00022771"/>
    </source>
</evidence>
<dbReference type="AlphaFoldDB" id="A0A9P4SIZ5"/>
<feature type="region of interest" description="Disordered" evidence="8">
    <location>
        <begin position="598"/>
        <end position="619"/>
    </location>
</feature>
<accession>A0A9P4SIZ5</accession>
<dbReference type="PANTHER" id="PTHR13454:SF11">
    <property type="entry name" value="PROTEIN MCM10 HOMOLOG"/>
    <property type="match status" value="1"/>
</dbReference>
<evidence type="ECO:0000256" key="3">
    <source>
        <dbReference type="ARBA" id="ARBA00022705"/>
    </source>
</evidence>
<reference evidence="11" key="1">
    <citation type="journal article" date="2020" name="Stud. Mycol.">
        <title>101 Dothideomycetes genomes: a test case for predicting lifestyles and emergence of pathogens.</title>
        <authorList>
            <person name="Haridas S."/>
            <person name="Albert R."/>
            <person name="Binder M."/>
            <person name="Bloem J."/>
            <person name="Labutti K."/>
            <person name="Salamov A."/>
            <person name="Andreopoulos B."/>
            <person name="Baker S."/>
            <person name="Barry K."/>
            <person name="Bills G."/>
            <person name="Bluhm B."/>
            <person name="Cannon C."/>
            <person name="Castanera R."/>
            <person name="Culley D."/>
            <person name="Daum C."/>
            <person name="Ezra D."/>
            <person name="Gonzalez J."/>
            <person name="Henrissat B."/>
            <person name="Kuo A."/>
            <person name="Liang C."/>
            <person name="Lipzen A."/>
            <person name="Lutzoni F."/>
            <person name="Magnuson J."/>
            <person name="Mondo S."/>
            <person name="Nolan M."/>
            <person name="Ohm R."/>
            <person name="Pangilinan J."/>
            <person name="Park H.-J."/>
            <person name="Ramirez L."/>
            <person name="Alfaro M."/>
            <person name="Sun H."/>
            <person name="Tritt A."/>
            <person name="Yoshinaga Y."/>
            <person name="Zwiers L.-H."/>
            <person name="Turgeon B."/>
            <person name="Goodwin S."/>
            <person name="Spatafora J."/>
            <person name="Crous P."/>
            <person name="Grigoriev I."/>
        </authorList>
    </citation>
    <scope>NUCLEOTIDE SEQUENCE</scope>
    <source>
        <strain evidence="11">CBS 101060</strain>
    </source>
</reference>
<feature type="region of interest" description="Disordered" evidence="8">
    <location>
        <begin position="1"/>
        <end position="77"/>
    </location>
</feature>
<protein>
    <recommendedName>
        <fullName evidence="13">Zinc finger Mcm10/DnaG-type domain-containing protein</fullName>
    </recommendedName>
</protein>
<name>A0A9P4SIZ5_9PEZI</name>
<feature type="compositionally biased region" description="Basic and acidic residues" evidence="8">
    <location>
        <begin position="218"/>
        <end position="246"/>
    </location>
</feature>
<feature type="compositionally biased region" description="Polar residues" evidence="8">
    <location>
        <begin position="38"/>
        <end position="53"/>
    </location>
</feature>
<dbReference type="EMBL" id="MU006089">
    <property type="protein sequence ID" value="KAF2843415.1"/>
    <property type="molecule type" value="Genomic_DNA"/>
</dbReference>
<dbReference type="InterPro" id="IPR012340">
    <property type="entry name" value="NA-bd_OB-fold"/>
</dbReference>
<organism evidence="11 12">
    <name type="scientific">Patellaria atrata CBS 101060</name>
    <dbReference type="NCBI Taxonomy" id="1346257"/>
    <lineage>
        <taxon>Eukaryota</taxon>
        <taxon>Fungi</taxon>
        <taxon>Dikarya</taxon>
        <taxon>Ascomycota</taxon>
        <taxon>Pezizomycotina</taxon>
        <taxon>Dothideomycetes</taxon>
        <taxon>Dothideomycetes incertae sedis</taxon>
        <taxon>Patellariales</taxon>
        <taxon>Patellariaceae</taxon>
        <taxon>Patellaria</taxon>
    </lineage>
</organism>
<dbReference type="InterPro" id="IPR015408">
    <property type="entry name" value="Znf_Mcm10/DnaG"/>
</dbReference>
<dbReference type="GO" id="GO:0003688">
    <property type="term" value="F:DNA replication origin binding"/>
    <property type="evidence" value="ECO:0007669"/>
    <property type="project" value="TreeGrafter"/>
</dbReference>
<gene>
    <name evidence="11" type="ORF">M501DRAFT_994334</name>
</gene>
<keyword evidence="12" id="KW-1185">Reference proteome</keyword>
<feature type="region of interest" description="Disordered" evidence="8">
    <location>
        <begin position="770"/>
        <end position="826"/>
    </location>
</feature>
<evidence type="ECO:0000256" key="7">
    <source>
        <dbReference type="ARBA" id="ARBA00023242"/>
    </source>
</evidence>
<feature type="compositionally biased region" description="Acidic residues" evidence="8">
    <location>
        <begin position="816"/>
        <end position="826"/>
    </location>
</feature>
<evidence type="ECO:0000313" key="11">
    <source>
        <dbReference type="EMBL" id="KAF2843415.1"/>
    </source>
</evidence>
<keyword evidence="3" id="KW-0235">DNA replication</keyword>
<dbReference type="GO" id="GO:0043596">
    <property type="term" value="C:nuclear replication fork"/>
    <property type="evidence" value="ECO:0007669"/>
    <property type="project" value="TreeGrafter"/>
</dbReference>
<feature type="domain" description="Zinc finger Mcm10/DnaG-type" evidence="9">
    <location>
        <begin position="529"/>
        <end position="574"/>
    </location>
</feature>